<evidence type="ECO:0000256" key="11">
    <source>
        <dbReference type="ARBA" id="ARBA00023136"/>
    </source>
</evidence>
<dbReference type="EMBL" id="JADBJN010000002">
    <property type="protein sequence ID" value="KAG5675958.1"/>
    <property type="molecule type" value="Genomic_DNA"/>
</dbReference>
<feature type="transmembrane region" description="Helical" evidence="13">
    <location>
        <begin position="328"/>
        <end position="351"/>
    </location>
</feature>
<evidence type="ECO:0000256" key="8">
    <source>
        <dbReference type="ARBA" id="ARBA00022840"/>
    </source>
</evidence>
<keyword evidence="9" id="KW-1278">Translocase</keyword>
<feature type="transmembrane region" description="Helical" evidence="13">
    <location>
        <begin position="1154"/>
        <end position="1175"/>
    </location>
</feature>
<feature type="transmembrane region" description="Helical" evidence="13">
    <location>
        <begin position="510"/>
        <end position="527"/>
    </location>
</feature>
<evidence type="ECO:0000256" key="4">
    <source>
        <dbReference type="ARBA" id="ARBA00022448"/>
    </source>
</evidence>
<feature type="transmembrane region" description="Helical" evidence="13">
    <location>
        <begin position="97"/>
        <end position="122"/>
    </location>
</feature>
<keyword evidence="6" id="KW-0677">Repeat</keyword>
<dbReference type="InterPro" id="IPR011527">
    <property type="entry name" value="ABC1_TM_dom"/>
</dbReference>
<evidence type="ECO:0000256" key="3">
    <source>
        <dbReference type="ARBA" id="ARBA00012191"/>
    </source>
</evidence>
<dbReference type="Gene3D" id="1.20.1560.10">
    <property type="entry name" value="ABC transporter type 1, transmembrane domain"/>
    <property type="match status" value="2"/>
</dbReference>
<evidence type="ECO:0000256" key="9">
    <source>
        <dbReference type="ARBA" id="ARBA00022967"/>
    </source>
</evidence>
<feature type="transmembrane region" description="Helical" evidence="13">
    <location>
        <begin position="1010"/>
        <end position="1029"/>
    </location>
</feature>
<dbReference type="CDD" id="cd03244">
    <property type="entry name" value="ABCC_MRP_domain2"/>
    <property type="match status" value="1"/>
</dbReference>
<proteinExistence type="inferred from homology"/>
<dbReference type="GO" id="GO:0005524">
    <property type="term" value="F:ATP binding"/>
    <property type="evidence" value="ECO:0007669"/>
    <property type="project" value="UniProtKB-KW"/>
</dbReference>
<dbReference type="OrthoDB" id="6500128at2759"/>
<feature type="transmembrane region" description="Helical" evidence="13">
    <location>
        <begin position="134"/>
        <end position="151"/>
    </location>
</feature>
<evidence type="ECO:0000259" key="14">
    <source>
        <dbReference type="PROSITE" id="PS50893"/>
    </source>
</evidence>
<evidence type="ECO:0000313" key="16">
    <source>
        <dbReference type="EMBL" id="KAG5675958.1"/>
    </source>
</evidence>
<evidence type="ECO:0000256" key="1">
    <source>
        <dbReference type="ARBA" id="ARBA00004370"/>
    </source>
</evidence>
<keyword evidence="5 13" id="KW-0812">Transmembrane</keyword>
<feature type="transmembrane region" description="Helical" evidence="13">
    <location>
        <begin position="547"/>
        <end position="567"/>
    </location>
</feature>
<dbReference type="CDD" id="cd18605">
    <property type="entry name" value="ABC_6TM_MRP7_D2_like"/>
    <property type="match status" value="1"/>
</dbReference>
<comment type="caution">
    <text evidence="16">The sequence shown here is derived from an EMBL/GenBank/DDBJ whole genome shotgun (WGS) entry which is preliminary data.</text>
</comment>
<feature type="transmembrane region" description="Helical" evidence="13">
    <location>
        <begin position="427"/>
        <end position="447"/>
    </location>
</feature>
<dbReference type="PROSITE" id="PS50893">
    <property type="entry name" value="ABC_TRANSPORTER_2"/>
    <property type="match status" value="2"/>
</dbReference>
<feature type="transmembrane region" description="Helical" evidence="13">
    <location>
        <begin position="396"/>
        <end position="421"/>
    </location>
</feature>
<dbReference type="InterPro" id="IPR027417">
    <property type="entry name" value="P-loop_NTPase"/>
</dbReference>
<dbReference type="GO" id="GO:0016887">
    <property type="term" value="F:ATP hydrolysis activity"/>
    <property type="evidence" value="ECO:0007669"/>
    <property type="project" value="InterPro"/>
</dbReference>
<dbReference type="FunFam" id="1.20.1560.10:FF:000037">
    <property type="entry name" value="ATP-binding cassette subfamily C member 10"/>
    <property type="match status" value="1"/>
</dbReference>
<protein>
    <recommendedName>
        <fullName evidence="3">ABC-type xenobiotic transporter</fullName>
        <ecNumber evidence="3">7.6.2.2</ecNumber>
    </recommendedName>
</protein>
<comment type="catalytic activity">
    <reaction evidence="12">
        <text>ATP + H2O + xenobioticSide 1 = ADP + phosphate + xenobioticSide 2.</text>
        <dbReference type="EC" id="7.6.2.2"/>
    </reaction>
</comment>
<comment type="subcellular location">
    <subcellularLocation>
        <location evidence="1">Membrane</location>
    </subcellularLocation>
</comment>
<feature type="domain" description="ABC transmembrane type-1" evidence="15">
    <location>
        <begin position="895"/>
        <end position="1180"/>
    </location>
</feature>
<evidence type="ECO:0000256" key="2">
    <source>
        <dbReference type="ARBA" id="ARBA00009726"/>
    </source>
</evidence>
<keyword evidence="17" id="KW-1185">Reference proteome</keyword>
<feature type="transmembrane region" description="Helical" evidence="13">
    <location>
        <begin position="157"/>
        <end position="174"/>
    </location>
</feature>
<keyword evidence="10 13" id="KW-1133">Transmembrane helix</keyword>
<dbReference type="Proteomes" id="UP001107558">
    <property type="component" value="Chromosome 2"/>
</dbReference>
<dbReference type="FunFam" id="3.40.50.300:FF:000630">
    <property type="entry name" value="ATP-binding cassette (ABC) transporter, putative"/>
    <property type="match status" value="1"/>
</dbReference>
<reference evidence="16" key="1">
    <citation type="submission" date="2021-03" db="EMBL/GenBank/DDBJ databases">
        <title>Chromosome level genome of the anhydrobiotic midge Polypedilum vanderplanki.</title>
        <authorList>
            <person name="Yoshida Y."/>
            <person name="Kikawada T."/>
            <person name="Gusev O."/>
        </authorList>
    </citation>
    <scope>NUCLEOTIDE SEQUENCE</scope>
    <source>
        <strain evidence="16">NIAS01</strain>
        <tissue evidence="16">Whole body or cell culture</tissue>
    </source>
</reference>
<name>A0A9J6C363_POLVA</name>
<evidence type="ECO:0000256" key="7">
    <source>
        <dbReference type="ARBA" id="ARBA00022741"/>
    </source>
</evidence>
<dbReference type="InterPro" id="IPR036640">
    <property type="entry name" value="ABC1_TM_sf"/>
</dbReference>
<dbReference type="SUPFAM" id="SSF90123">
    <property type="entry name" value="ABC transporter transmembrane region"/>
    <property type="match status" value="2"/>
</dbReference>
<organism evidence="16 17">
    <name type="scientific">Polypedilum vanderplanki</name>
    <name type="common">Sleeping chironomid midge</name>
    <dbReference type="NCBI Taxonomy" id="319348"/>
    <lineage>
        <taxon>Eukaryota</taxon>
        <taxon>Metazoa</taxon>
        <taxon>Ecdysozoa</taxon>
        <taxon>Arthropoda</taxon>
        <taxon>Hexapoda</taxon>
        <taxon>Insecta</taxon>
        <taxon>Pterygota</taxon>
        <taxon>Neoptera</taxon>
        <taxon>Endopterygota</taxon>
        <taxon>Diptera</taxon>
        <taxon>Nematocera</taxon>
        <taxon>Chironomoidea</taxon>
        <taxon>Chironomidae</taxon>
        <taxon>Chironominae</taxon>
        <taxon>Polypedilum</taxon>
        <taxon>Polypedilum</taxon>
    </lineage>
</organism>
<feature type="transmembrane region" description="Helical" evidence="13">
    <location>
        <begin position="942"/>
        <end position="965"/>
    </location>
</feature>
<dbReference type="SMART" id="SM00382">
    <property type="entry name" value="AAA"/>
    <property type="match status" value="2"/>
</dbReference>
<dbReference type="InterPro" id="IPR050173">
    <property type="entry name" value="ABC_transporter_C-like"/>
</dbReference>
<feature type="transmembrane region" description="Helical" evidence="13">
    <location>
        <begin position="1128"/>
        <end position="1148"/>
    </location>
</feature>
<dbReference type="GO" id="GO:0016020">
    <property type="term" value="C:membrane"/>
    <property type="evidence" value="ECO:0007669"/>
    <property type="project" value="UniProtKB-SubCell"/>
</dbReference>
<dbReference type="PANTHER" id="PTHR24223:SF330">
    <property type="entry name" value="ATP-BINDING CASSETTE SUB-FAMILY C MEMBER 10"/>
    <property type="match status" value="1"/>
</dbReference>
<dbReference type="EC" id="7.6.2.2" evidence="3"/>
<evidence type="ECO:0000256" key="5">
    <source>
        <dbReference type="ARBA" id="ARBA00022692"/>
    </source>
</evidence>
<evidence type="ECO:0000256" key="10">
    <source>
        <dbReference type="ARBA" id="ARBA00022989"/>
    </source>
</evidence>
<feature type="domain" description="ABC transporter" evidence="14">
    <location>
        <begin position="624"/>
        <end position="847"/>
    </location>
</feature>
<evidence type="ECO:0000256" key="13">
    <source>
        <dbReference type="SAM" id="Phobius"/>
    </source>
</evidence>
<dbReference type="Pfam" id="PF00664">
    <property type="entry name" value="ABC_membrane"/>
    <property type="match status" value="2"/>
</dbReference>
<dbReference type="PANTHER" id="PTHR24223">
    <property type="entry name" value="ATP-BINDING CASSETTE SUB-FAMILY C"/>
    <property type="match status" value="1"/>
</dbReference>
<evidence type="ECO:0000313" key="17">
    <source>
        <dbReference type="Proteomes" id="UP001107558"/>
    </source>
</evidence>
<evidence type="ECO:0000256" key="6">
    <source>
        <dbReference type="ARBA" id="ARBA00022737"/>
    </source>
</evidence>
<feature type="domain" description="ABC transporter" evidence="14">
    <location>
        <begin position="1216"/>
        <end position="1449"/>
    </location>
</feature>
<dbReference type="GO" id="GO:0008559">
    <property type="term" value="F:ABC-type xenobiotic transporter activity"/>
    <property type="evidence" value="ECO:0007669"/>
    <property type="project" value="UniProtKB-EC"/>
</dbReference>
<dbReference type="CDD" id="cd18598">
    <property type="entry name" value="ABC_6TM_MRP7_D1_like"/>
    <property type="match status" value="1"/>
</dbReference>
<evidence type="ECO:0000259" key="15">
    <source>
        <dbReference type="PROSITE" id="PS50929"/>
    </source>
</evidence>
<feature type="transmembrane region" description="Helical" evidence="13">
    <location>
        <begin position="34"/>
        <end position="55"/>
    </location>
</feature>
<dbReference type="CDD" id="cd03250">
    <property type="entry name" value="ABCC_MRP_domain1"/>
    <property type="match status" value="1"/>
</dbReference>
<feature type="domain" description="ABC transmembrane type-1" evidence="15">
    <location>
        <begin position="289"/>
        <end position="568"/>
    </location>
</feature>
<keyword evidence="11 13" id="KW-0472">Membrane</keyword>
<evidence type="ECO:0000256" key="12">
    <source>
        <dbReference type="ARBA" id="ARBA00034018"/>
    </source>
</evidence>
<sequence>MTNNEIQWDWKEFCETGLNVSTNSSSITPCGQQIYIHLPTFSLLAIISSYNYGKLIDPVLRNNTQKWCLSIRALLVIVLAILPLIKLLTEMQNGEKIWPVDVLLACTEALCWTIHFAFLALYRKLGKLSHRGPLLILILYSCSLSLSVLWVQTNMNIFSELRVALNVFYALTLLPRGKSQYMRRTIEINEHEPLINTYHRLSVDGNEEDYILGPAEDGYNFLSRLIFYWVNPLIQKASAVKLKSNEDLFDLPESLNIKIIAEKLQRNIDAGKTLFLALHRSFGVEFYMIGILRLISDLSSFAGPLLLGALLRTGFEENDPRDEENYNAYYYAGGLFLTTLVSAIAGIHFNWKISNISTKMRTALVSTIYAKGLEAKGLHDAKPEILNLMSTDTDRIVNSCISFHSFWSIPFQLFATLYLLYTQLKFAFVPGVIFAIILIPINRYIAVKIGKLSGFLMTAKDKRVSLTTEALTGAKQIKLQAFEDIFIDRIQTLRKNEIVYLSKRKYLDAWCVYFWATTPVLMCLFTFGEIALTGQKLTASVTYTSVALLNLLIGPLNAFPWVLNGLMEAFVSLKRVQELIDLENIDLSKYYSKLTPNFTKNLSETSVVVSIKNGSFCFEKERDRTSENIIVSDVQDFKLENVNIEIRQGELVCIDGTVGSGKTALLNAILGNLKKTSGTVSVKDIETFGFGYVSQTSWLQRGTIRENICWGKIYDESRYQAVIKCCALSEDLDKLGGDNIGIGEGGRTLSGGQKLRVALARSLYQDKQIYIMDDILSALDAHVASHIVKYCIFGYLLKKTRIIVSHNKTLLEHANQIIQLDKGTVTCIDLMNEFDDELSDDELDFAPPSRRTPTQIEPDQKSVDSCLMEEAKEDGNISSSVIACYWKSMGYITGFFVIFCVFLMQLSRNITDGWLAHWVSIETVNSTNSSSTNETSYYLETYASLALGNSVLTLIRSFLFAYAGIKAAKIIHDKLLNKVFYTKIQFFDITPLGRILNRFSSDTYTIDDSLPFIFNILLAQLFGLLGSIFVSLYALPWLALIIAPMVPLYLDIQSKYRNASRDIKRISSNALSPLYAQFTETLQGLTTIRAMRASARFKQDFAVKLEESIRAQITASAASCWLSMRLQLLGAFIVGGAGIITAITSAHAASPGMVGLAISYALSISSLLSGLLNAFTETEQEMIAVERVNQYLDLPPEPNFDGTVDPPFGWPHQSVIKFKNVFMSYRENLIPAINGISFETASYERIGICGRTGAGKSSIINALLRVSNLQRGEILIDNVDIKTLPLNVLRSRVAVISQEPFLFEGTVRDNIDPRGVFLDSEIWNAIAHSMTSSLVQNLGGLYGKIEVCGSNLSAGQRQLLCLTRALLRSAKIVLIDEATSNLDQESELGVQIALKNAFKTATIFIIAHRLNGLQHTDRLFVINNGVIAEMGEFSNLTKDENTYLYQMLREQRSNLI</sequence>
<gene>
    <name evidence="16" type="ORF">PVAND_005815</name>
</gene>
<feature type="transmembrane region" description="Helical" evidence="13">
    <location>
        <begin position="67"/>
        <end position="85"/>
    </location>
</feature>
<feature type="transmembrane region" description="Helical" evidence="13">
    <location>
        <begin position="1035"/>
        <end position="1052"/>
    </location>
</feature>
<dbReference type="InterPro" id="IPR003593">
    <property type="entry name" value="AAA+_ATPase"/>
</dbReference>
<dbReference type="PROSITE" id="PS50929">
    <property type="entry name" value="ABC_TM1F"/>
    <property type="match status" value="2"/>
</dbReference>
<comment type="similarity">
    <text evidence="2">Belongs to the ABC transporter superfamily. ABCC family. Conjugate transporter (TC 3.A.1.208) subfamily.</text>
</comment>
<accession>A0A9J6C363</accession>
<keyword evidence="4" id="KW-0813">Transport</keyword>
<dbReference type="SUPFAM" id="SSF52540">
    <property type="entry name" value="P-loop containing nucleoside triphosphate hydrolases"/>
    <property type="match status" value="2"/>
</dbReference>
<dbReference type="Gene3D" id="3.40.50.300">
    <property type="entry name" value="P-loop containing nucleotide triphosphate hydrolases"/>
    <property type="match status" value="2"/>
</dbReference>
<dbReference type="InterPro" id="IPR003439">
    <property type="entry name" value="ABC_transporter-like_ATP-bd"/>
</dbReference>
<feature type="transmembrane region" description="Helical" evidence="13">
    <location>
        <begin position="888"/>
        <end position="906"/>
    </location>
</feature>
<keyword evidence="7" id="KW-0547">Nucleotide-binding</keyword>
<dbReference type="Pfam" id="PF00005">
    <property type="entry name" value="ABC_tran"/>
    <property type="match status" value="2"/>
</dbReference>
<keyword evidence="8" id="KW-0067">ATP-binding</keyword>
<dbReference type="FunFam" id="1.20.1560.10:FF:000113">
    <property type="entry name" value="ABC transporter, putative"/>
    <property type="match status" value="1"/>
</dbReference>